<evidence type="ECO:0000313" key="2">
    <source>
        <dbReference type="EMBL" id="KAK6936019.1"/>
    </source>
</evidence>
<sequence length="128" mass="14170">MSPGSQKFETPPKKGEGDLPPPMSVVESIEAFEHLGIYPQIEQWCGNLRQWLVMQTASKPGISNAMSQVGSDLPSTGAPASVSSIDRTKDWRPAFTLDEDCLLHQLRTTLVQVPDSLMCKFFTKLYSI</sequence>
<dbReference type="GO" id="GO:0016020">
    <property type="term" value="C:membrane"/>
    <property type="evidence" value="ECO:0007669"/>
    <property type="project" value="TreeGrafter"/>
</dbReference>
<dbReference type="InterPro" id="IPR019176">
    <property type="entry name" value="Cytochrome_B561-rel"/>
</dbReference>
<reference evidence="2 3" key="1">
    <citation type="submission" date="2023-12" db="EMBL/GenBank/DDBJ databases">
        <title>A high-quality genome assembly for Dillenia turbinata (Dilleniales).</title>
        <authorList>
            <person name="Chanderbali A."/>
        </authorList>
    </citation>
    <scope>NUCLEOTIDE SEQUENCE [LARGE SCALE GENOMIC DNA]</scope>
    <source>
        <strain evidence="2">LSX21</strain>
        <tissue evidence="2">Leaf</tissue>
    </source>
</reference>
<organism evidence="2 3">
    <name type="scientific">Dillenia turbinata</name>
    <dbReference type="NCBI Taxonomy" id="194707"/>
    <lineage>
        <taxon>Eukaryota</taxon>
        <taxon>Viridiplantae</taxon>
        <taxon>Streptophyta</taxon>
        <taxon>Embryophyta</taxon>
        <taxon>Tracheophyta</taxon>
        <taxon>Spermatophyta</taxon>
        <taxon>Magnoliopsida</taxon>
        <taxon>eudicotyledons</taxon>
        <taxon>Gunneridae</taxon>
        <taxon>Pentapetalae</taxon>
        <taxon>Dilleniales</taxon>
        <taxon>Dilleniaceae</taxon>
        <taxon>Dillenia</taxon>
    </lineage>
</organism>
<keyword evidence="3" id="KW-1185">Reference proteome</keyword>
<dbReference type="Proteomes" id="UP001370490">
    <property type="component" value="Unassembled WGS sequence"/>
</dbReference>
<comment type="caution">
    <text evidence="2">The sequence shown here is derived from an EMBL/GenBank/DDBJ whole genome shotgun (WGS) entry which is preliminary data.</text>
</comment>
<accession>A0AAN8VQH2</accession>
<evidence type="ECO:0000313" key="3">
    <source>
        <dbReference type="Proteomes" id="UP001370490"/>
    </source>
</evidence>
<dbReference type="PANTHER" id="PTHR21780:SF0">
    <property type="entry name" value="TRANSMEMBRANE PROTEIN 209"/>
    <property type="match status" value="1"/>
</dbReference>
<gene>
    <name evidence="2" type="ORF">RJ641_033049</name>
</gene>
<dbReference type="EMBL" id="JBAMMX010000007">
    <property type="protein sequence ID" value="KAK6936019.1"/>
    <property type="molecule type" value="Genomic_DNA"/>
</dbReference>
<dbReference type="AlphaFoldDB" id="A0AAN8VQH2"/>
<dbReference type="PANTHER" id="PTHR21780">
    <property type="entry name" value="TRANSMEMBRANE PROTEIN 209"/>
    <property type="match status" value="1"/>
</dbReference>
<dbReference type="Pfam" id="PF09786">
    <property type="entry name" value="CytochromB561_N"/>
    <property type="match status" value="1"/>
</dbReference>
<protein>
    <submittedName>
        <fullName evidence="2">Cytochrome B561-related</fullName>
    </submittedName>
</protein>
<feature type="region of interest" description="Disordered" evidence="1">
    <location>
        <begin position="1"/>
        <end position="23"/>
    </location>
</feature>
<evidence type="ECO:0000256" key="1">
    <source>
        <dbReference type="SAM" id="MobiDB-lite"/>
    </source>
</evidence>
<name>A0AAN8VQH2_9MAGN</name>
<proteinExistence type="predicted"/>